<organism evidence="1 2">
    <name type="scientific">Camellia lanceoleosa</name>
    <dbReference type="NCBI Taxonomy" id="1840588"/>
    <lineage>
        <taxon>Eukaryota</taxon>
        <taxon>Viridiplantae</taxon>
        <taxon>Streptophyta</taxon>
        <taxon>Embryophyta</taxon>
        <taxon>Tracheophyta</taxon>
        <taxon>Spermatophyta</taxon>
        <taxon>Magnoliopsida</taxon>
        <taxon>eudicotyledons</taxon>
        <taxon>Gunneridae</taxon>
        <taxon>Pentapetalae</taxon>
        <taxon>asterids</taxon>
        <taxon>Ericales</taxon>
        <taxon>Theaceae</taxon>
        <taxon>Camellia</taxon>
    </lineage>
</organism>
<proteinExistence type="predicted"/>
<comment type="caution">
    <text evidence="1">The sequence shown here is derived from an EMBL/GenBank/DDBJ whole genome shotgun (WGS) entry which is preliminary data.</text>
</comment>
<sequence length="384" mass="43785">MTAEKSTHDFGIREEDDREELGDFVRGKSDYDDSGNGKTKKFEKDGIGSSKKREKKLKSKSEMRDGSKLKLKKVGDSSEQSRDQNGEVEVKEMWDTIVGGDSKEDQDGVRTLGDDNFIDDTGVDPTNRYDEPRSPGDAPQVRILSFFRAWGIPLADPPSTNQGLLFPNSSLSSMSAFSPKDQCDLWSPGFRKDSSFDVRLDNPFHVQGLKEFSGPYSTMVEVPCICRDSQKLGDIEDMLQNFRSLIGLLEEVDPRKMKYERKLAFWINIHNALVMHAFLAYRIPQNNIKVLLVSLVRNFSLDFIFLQFYLIQVAYNVRGHVVSTDTIQNSILGCACLVLDRPINVLENRSDLIHIRIYTPKRVFQELEVAKEEYIWATFGVRKD</sequence>
<accession>A0ACC0FM90</accession>
<name>A0ACC0FM90_9ERIC</name>
<evidence type="ECO:0000313" key="1">
    <source>
        <dbReference type="EMBL" id="KAI7989835.1"/>
    </source>
</evidence>
<dbReference type="EMBL" id="CM045771">
    <property type="protein sequence ID" value="KAI7989835.1"/>
    <property type="molecule type" value="Genomic_DNA"/>
</dbReference>
<dbReference type="Proteomes" id="UP001060215">
    <property type="component" value="Chromosome 14"/>
</dbReference>
<gene>
    <name evidence="1" type="ORF">LOK49_LG13G01152</name>
</gene>
<keyword evidence="2" id="KW-1185">Reference proteome</keyword>
<protein>
    <submittedName>
        <fullName evidence="1">Uncharacterized protein</fullName>
    </submittedName>
</protein>
<reference evidence="1 2" key="1">
    <citation type="journal article" date="2022" name="Plant J.">
        <title>Chromosome-level genome of Camellia lanceoleosa provides a valuable resource for understanding genome evolution and self-incompatibility.</title>
        <authorList>
            <person name="Gong W."/>
            <person name="Xiao S."/>
            <person name="Wang L."/>
            <person name="Liao Z."/>
            <person name="Chang Y."/>
            <person name="Mo W."/>
            <person name="Hu G."/>
            <person name="Li W."/>
            <person name="Zhao G."/>
            <person name="Zhu H."/>
            <person name="Hu X."/>
            <person name="Ji K."/>
            <person name="Xiang X."/>
            <person name="Song Q."/>
            <person name="Yuan D."/>
            <person name="Jin S."/>
            <person name="Zhang L."/>
        </authorList>
    </citation>
    <scope>NUCLEOTIDE SEQUENCE [LARGE SCALE GENOMIC DNA]</scope>
    <source>
        <strain evidence="1">SQ_2022a</strain>
    </source>
</reference>
<evidence type="ECO:0000313" key="2">
    <source>
        <dbReference type="Proteomes" id="UP001060215"/>
    </source>
</evidence>